<feature type="compositionally biased region" description="Polar residues" evidence="1">
    <location>
        <begin position="241"/>
        <end position="250"/>
    </location>
</feature>
<feature type="compositionally biased region" description="Low complexity" evidence="1">
    <location>
        <begin position="518"/>
        <end position="530"/>
    </location>
</feature>
<feature type="transmembrane region" description="Helical" evidence="2">
    <location>
        <begin position="26"/>
        <end position="45"/>
    </location>
</feature>
<dbReference type="PANTHER" id="PTHR21551:SF24">
    <property type="entry name" value="PROTEIN PAT1 HOMOLOG 2"/>
    <property type="match status" value="1"/>
</dbReference>
<feature type="compositionally biased region" description="Basic residues" evidence="1">
    <location>
        <begin position="421"/>
        <end position="432"/>
    </location>
</feature>
<dbReference type="PANTHER" id="PTHR21551">
    <property type="entry name" value="TOPOISOMERASE II-ASSOCIATED PROTEIN PAT1"/>
    <property type="match status" value="1"/>
</dbReference>
<keyword evidence="2" id="KW-0812">Transmembrane</keyword>
<dbReference type="GO" id="GO:0033962">
    <property type="term" value="P:P-body assembly"/>
    <property type="evidence" value="ECO:0007669"/>
    <property type="project" value="TreeGrafter"/>
</dbReference>
<evidence type="ECO:0000256" key="1">
    <source>
        <dbReference type="SAM" id="MobiDB-lite"/>
    </source>
</evidence>
<feature type="region of interest" description="Disordered" evidence="1">
    <location>
        <begin position="418"/>
        <end position="453"/>
    </location>
</feature>
<dbReference type="Proteomes" id="UP001154282">
    <property type="component" value="Unassembled WGS sequence"/>
</dbReference>
<feature type="region of interest" description="Disordered" evidence="1">
    <location>
        <begin position="241"/>
        <end position="296"/>
    </location>
</feature>
<organism evidence="3 4">
    <name type="scientific">Linum tenue</name>
    <dbReference type="NCBI Taxonomy" id="586396"/>
    <lineage>
        <taxon>Eukaryota</taxon>
        <taxon>Viridiplantae</taxon>
        <taxon>Streptophyta</taxon>
        <taxon>Embryophyta</taxon>
        <taxon>Tracheophyta</taxon>
        <taxon>Spermatophyta</taxon>
        <taxon>Magnoliopsida</taxon>
        <taxon>eudicotyledons</taxon>
        <taxon>Gunneridae</taxon>
        <taxon>Pentapetalae</taxon>
        <taxon>rosids</taxon>
        <taxon>fabids</taxon>
        <taxon>Malpighiales</taxon>
        <taxon>Linaceae</taxon>
        <taxon>Linum</taxon>
    </lineage>
</organism>
<sequence length="886" mass="97148">MERSASGKDVASRDFTESSSSGVSRFCFPFVVASLVFVGLVFEFVGGKFDASQYEFFGQHAGDGVELGGLEDQNPVFGSVGDEYRLFDRDEGASLGSLSDMDDLASTFAKLNRVVTGPRNPGVIGDRGSGSFSRESSSIAEWAQDSESSSWFDQHGYDSESFHDSRMSSLSLTQPLSARLSESKPLYRTSSYPQQQHGEFSNNWLDQQIFDTETVQENKRWSSQPSIHFAESKPLHRTSSYPLQQHQQHFPSEPAPFPKSNFTSFPPPGGRIDQPLQQYHSVPSPSGGLQLPYSAPNMSPLSNPNFHLAGLHPGAHFAGNMSQQITSPGLSFSNRPQKQWLNHGGLLNHVDHSSLLQSVLQQQLSQHQNGLMAPQLLSPQSRLHSTVQPSMAHFAALQSQLYASHPSAHKLMLGLGDGREHKHKSHRGRHNSRSSNQGSDAGGSQRSDSGPSIQFRSKYMTSEEIESILKMQHAATHGNDAYVDDYYHQARLSKKSTTGGSKSKHHFCPSHLKEVPSRSRNNSSSEQQQSYHVDAMGKIPIPTVRRPRPLLEAGPVSTDGSEQISDTPLEKEPMLAARVTVEDGLALLIDVDDIDRYLLFNQPADGGVQLRRRRQILLESLATALQLVDPLGQNPGNNTSAGPASKDDLVFLRLVALPKGRKLITKFLQLLIPGSNLVRIVCMAVFRHLRFLFGSVPSDPAAAKTSLNLTKTVCACISSMDLHALSSCLVAVVCSSEQPPFRPLGSPAGDGASVVLKSILERATKLLIDSQAVAASCHPVVPNFALWQASFDEFFDLLTKYCLAKYETILQSVYAKTPTGTEDIDEDVRGATKREMPVELLRACLPHTNEHQMDLLRHFGQQRNSMTELSTHTGSSGIISSESVRS</sequence>
<gene>
    <name evidence="3" type="ORF">LITE_LOCUS26329</name>
</gene>
<protein>
    <recommendedName>
        <fullName evidence="5">Topoisomerase II-associated protein PAT1</fullName>
    </recommendedName>
</protein>
<evidence type="ECO:0008006" key="5">
    <source>
        <dbReference type="Google" id="ProtNLM"/>
    </source>
</evidence>
<proteinExistence type="predicted"/>
<feature type="region of interest" description="Disordered" evidence="1">
    <location>
        <begin position="494"/>
        <end position="566"/>
    </location>
</feature>
<feature type="compositionally biased region" description="Basic and acidic residues" evidence="1">
    <location>
        <begin position="1"/>
        <end position="16"/>
    </location>
</feature>
<feature type="compositionally biased region" description="Polar residues" evidence="1">
    <location>
        <begin position="442"/>
        <end position="453"/>
    </location>
</feature>
<feature type="compositionally biased region" description="Low complexity" evidence="1">
    <location>
        <begin position="129"/>
        <end position="138"/>
    </location>
</feature>
<evidence type="ECO:0000256" key="2">
    <source>
        <dbReference type="SAM" id="Phobius"/>
    </source>
</evidence>
<reference evidence="3" key="1">
    <citation type="submission" date="2022-08" db="EMBL/GenBank/DDBJ databases">
        <authorList>
            <person name="Gutierrez-Valencia J."/>
        </authorList>
    </citation>
    <scope>NUCLEOTIDE SEQUENCE</scope>
</reference>
<feature type="compositionally biased region" description="Low complexity" evidence="1">
    <location>
        <begin position="870"/>
        <end position="886"/>
    </location>
</feature>
<accession>A0AAV0M0B1</accession>
<feature type="region of interest" description="Disordered" evidence="1">
    <location>
        <begin position="866"/>
        <end position="886"/>
    </location>
</feature>
<name>A0AAV0M0B1_9ROSI</name>
<feature type="compositionally biased region" description="Polar residues" evidence="1">
    <location>
        <begin position="275"/>
        <end position="284"/>
    </location>
</feature>
<feature type="region of interest" description="Disordered" evidence="1">
    <location>
        <begin position="119"/>
        <end position="138"/>
    </location>
</feature>
<keyword evidence="4" id="KW-1185">Reference proteome</keyword>
<dbReference type="EMBL" id="CAMGYJ010000006">
    <property type="protein sequence ID" value="CAI0439926.1"/>
    <property type="molecule type" value="Genomic_DNA"/>
</dbReference>
<dbReference type="GO" id="GO:0000290">
    <property type="term" value="P:deadenylation-dependent decapping of nuclear-transcribed mRNA"/>
    <property type="evidence" value="ECO:0007669"/>
    <property type="project" value="InterPro"/>
</dbReference>
<feature type="region of interest" description="Disordered" evidence="1">
    <location>
        <begin position="1"/>
        <end position="21"/>
    </location>
</feature>
<dbReference type="GO" id="GO:0003723">
    <property type="term" value="F:RNA binding"/>
    <property type="evidence" value="ECO:0007669"/>
    <property type="project" value="TreeGrafter"/>
</dbReference>
<comment type="caution">
    <text evidence="3">The sequence shown here is derived from an EMBL/GenBank/DDBJ whole genome shotgun (WGS) entry which is preliminary data.</text>
</comment>
<evidence type="ECO:0000313" key="4">
    <source>
        <dbReference type="Proteomes" id="UP001154282"/>
    </source>
</evidence>
<keyword evidence="2" id="KW-0472">Membrane</keyword>
<evidence type="ECO:0000313" key="3">
    <source>
        <dbReference type="EMBL" id="CAI0439926.1"/>
    </source>
</evidence>
<dbReference type="GO" id="GO:0000932">
    <property type="term" value="C:P-body"/>
    <property type="evidence" value="ECO:0007669"/>
    <property type="project" value="TreeGrafter"/>
</dbReference>
<dbReference type="InterPro" id="IPR039900">
    <property type="entry name" value="Pat1-like"/>
</dbReference>
<dbReference type="AlphaFoldDB" id="A0AAV0M0B1"/>
<keyword evidence="2" id="KW-1133">Transmembrane helix</keyword>